<feature type="domain" description="AAA+ ATPase" evidence="1">
    <location>
        <begin position="284"/>
        <end position="444"/>
    </location>
</feature>
<organism evidence="2 3">
    <name type="scientific">Rarispira pelagica</name>
    <dbReference type="NCBI Taxonomy" id="3141764"/>
    <lineage>
        <taxon>Bacteria</taxon>
        <taxon>Pseudomonadati</taxon>
        <taxon>Spirochaetota</taxon>
        <taxon>Spirochaetia</taxon>
        <taxon>Winmispirales</taxon>
        <taxon>Winmispiraceae</taxon>
        <taxon>Rarispira</taxon>
    </lineage>
</organism>
<dbReference type="Proteomes" id="UP001466331">
    <property type="component" value="Unassembled WGS sequence"/>
</dbReference>
<dbReference type="InterPro" id="IPR027417">
    <property type="entry name" value="P-loop_NTPase"/>
</dbReference>
<keyword evidence="2" id="KW-0418">Kinase</keyword>
<dbReference type="InterPro" id="IPR018163">
    <property type="entry name" value="Thr/Ala-tRNA-synth_IIc_edit"/>
</dbReference>
<dbReference type="PANTHER" id="PTHR10285">
    <property type="entry name" value="URIDINE KINASE"/>
    <property type="match status" value="1"/>
</dbReference>
<evidence type="ECO:0000313" key="3">
    <source>
        <dbReference type="Proteomes" id="UP001466331"/>
    </source>
</evidence>
<dbReference type="GO" id="GO:0016301">
    <property type="term" value="F:kinase activity"/>
    <property type="evidence" value="ECO:0007669"/>
    <property type="project" value="UniProtKB-KW"/>
</dbReference>
<dbReference type="InterPro" id="IPR006083">
    <property type="entry name" value="PRK/URK"/>
</dbReference>
<gene>
    <name evidence="2" type="ORF">WKV44_09990</name>
</gene>
<dbReference type="Pfam" id="PF00485">
    <property type="entry name" value="PRK"/>
    <property type="match status" value="1"/>
</dbReference>
<dbReference type="SMART" id="SM00382">
    <property type="entry name" value="AAA"/>
    <property type="match status" value="1"/>
</dbReference>
<accession>A0ABU9UDX6</accession>
<dbReference type="SUPFAM" id="SSF52540">
    <property type="entry name" value="P-loop containing nucleoside triphosphate hydrolases"/>
    <property type="match status" value="1"/>
</dbReference>
<name>A0ABU9UDX6_9SPIR</name>
<reference evidence="2 3" key="1">
    <citation type="submission" date="2024-03" db="EMBL/GenBank/DDBJ databases">
        <title>Ignisphaera cupida sp. nov., a hyperthermophilic hydrolytic archaeon from a hot spring of Kamchatka, and proposal of Ignisphaeraceae fam. nov.</title>
        <authorList>
            <person name="Podosokorskaya O.A."/>
            <person name="Elcheninov A.G."/>
            <person name="Maltseva A.I."/>
            <person name="Zayulina K.S."/>
            <person name="Novikov A."/>
            <person name="Merkel A.Y."/>
        </authorList>
    </citation>
    <scope>NUCLEOTIDE SEQUENCE [LARGE SCALE GENOMIC DNA]</scope>
    <source>
        <strain evidence="2 3">38H-sp</strain>
    </source>
</reference>
<keyword evidence="3" id="KW-1185">Reference proteome</keyword>
<sequence length="550" mass="63890">MTKVLISLPYKHEIKIDYGTRIKDIFEEYMPETKAIAARVNNELVSLSYKVEFNSIIEPISLEDKEGNIIYKATLCFILAMATQEDRIITELVIGHSLGDGYYYTKRDFSDISEQKIKQLEKKMREIISGNLEIKRTVLSYQDAIELFKKRGQYQTEKLLKFKNQNKIPVYKCNNYYDITTVALLPRTGYIQDFKLQKYNNGFILRFPQEPTKRIDSSLSPPEKLFEIYKQYKEWGKSIGVSSVGDLNTFVQERKEREFIQIAEYLQETKISQIATKLAEDSNNVKIVLIAGPSSSGKTTFSKKLSMYLRVMGLKPLAISLDDYFQPREKTPLDEDGNYDFESLYALDLEALNIDLLALMEGKAIPRRVFDFKKGEPRYLDKKLQIPSDGIIVVEGIHALNEELTAKIPHENKKKIYISALTQLNLDDHNRIPTTDNRLIRRMVRDSQFRAKTALDTLKMWPSVRRGEERNIFPFQEEADFIFNSALDYELSVLKVLAEPLLRSVKPYHREYLEATRLLGFLDNFLPISPQYVPGRSILREFIGDSEFHY</sequence>
<protein>
    <submittedName>
        <fullName evidence="2">Nucleoside kinase</fullName>
    </submittedName>
</protein>
<comment type="caution">
    <text evidence="2">The sequence shown here is derived from an EMBL/GenBank/DDBJ whole genome shotgun (WGS) entry which is preliminary data.</text>
</comment>
<dbReference type="SUPFAM" id="SSF55186">
    <property type="entry name" value="ThrRS/AlaRS common domain"/>
    <property type="match status" value="1"/>
</dbReference>
<dbReference type="CDD" id="cd02028">
    <property type="entry name" value="UMPK_like"/>
    <property type="match status" value="1"/>
</dbReference>
<dbReference type="InterPro" id="IPR003593">
    <property type="entry name" value="AAA+_ATPase"/>
</dbReference>
<proteinExistence type="predicted"/>
<dbReference type="RefSeq" id="WP_420070323.1">
    <property type="nucleotide sequence ID" value="NZ_JBCHKQ010000006.1"/>
</dbReference>
<evidence type="ECO:0000259" key="1">
    <source>
        <dbReference type="SMART" id="SM00382"/>
    </source>
</evidence>
<dbReference type="Gene3D" id="3.30.980.10">
    <property type="entry name" value="Threonyl-trna Synthetase, Chain A, domain 2"/>
    <property type="match status" value="1"/>
</dbReference>
<keyword evidence="2" id="KW-0808">Transferase</keyword>
<dbReference type="Gene3D" id="3.40.50.300">
    <property type="entry name" value="P-loop containing nucleotide triphosphate hydrolases"/>
    <property type="match status" value="1"/>
</dbReference>
<dbReference type="EMBL" id="JBCHKQ010000006">
    <property type="protein sequence ID" value="MEM5948870.1"/>
    <property type="molecule type" value="Genomic_DNA"/>
</dbReference>
<evidence type="ECO:0000313" key="2">
    <source>
        <dbReference type="EMBL" id="MEM5948870.1"/>
    </source>
</evidence>